<feature type="non-terminal residue" evidence="6">
    <location>
        <position position="142"/>
    </location>
</feature>
<gene>
    <name evidence="6" type="primary">Usp21</name>
    <name evidence="6" type="ORF">BUPERY_R04340</name>
</gene>
<sequence length="142" mass="16618">CFMNAVLQCLSSTKPLRDYCLRRDFQQEQPPGPRAPQELTQQDAQEFLKFFMDRLHVEINRKGRRTPSILSDTRRPPALEDPETLSDDERANQMWKRYLEREDSKIVDLFVGQLKSCLKCQACGYRSTTFEVFCDLSLPIPK</sequence>
<dbReference type="Pfam" id="PF00443">
    <property type="entry name" value="UCH"/>
    <property type="match status" value="2"/>
</dbReference>
<evidence type="ECO:0000256" key="4">
    <source>
        <dbReference type="SAM" id="MobiDB-lite"/>
    </source>
</evidence>
<feature type="domain" description="USP" evidence="5">
    <location>
        <begin position="1"/>
        <end position="142"/>
    </location>
</feature>
<comment type="catalytic activity">
    <reaction evidence="1">
        <text>Thiol-dependent hydrolysis of ester, thioester, amide, peptide and isopeptide bonds formed by the C-terminal Gly of ubiquitin (a 76-residue protein attached to proteins as an intracellular targeting signal).</text>
        <dbReference type="EC" id="3.4.19.12"/>
    </reaction>
</comment>
<dbReference type="SUPFAM" id="SSF54001">
    <property type="entry name" value="Cysteine proteinases"/>
    <property type="match status" value="1"/>
</dbReference>
<organism evidence="6 7">
    <name type="scientific">Buphagus erythrorhynchus</name>
    <name type="common">red-billed oxpecker</name>
    <dbReference type="NCBI Taxonomy" id="245048"/>
    <lineage>
        <taxon>Eukaryota</taxon>
        <taxon>Metazoa</taxon>
        <taxon>Chordata</taxon>
        <taxon>Craniata</taxon>
        <taxon>Vertebrata</taxon>
        <taxon>Euteleostomi</taxon>
        <taxon>Archelosauria</taxon>
        <taxon>Archosauria</taxon>
        <taxon>Dinosauria</taxon>
        <taxon>Saurischia</taxon>
        <taxon>Theropoda</taxon>
        <taxon>Coelurosauria</taxon>
        <taxon>Aves</taxon>
        <taxon>Neognathae</taxon>
        <taxon>Neoaves</taxon>
        <taxon>Telluraves</taxon>
        <taxon>Australaves</taxon>
        <taxon>Passeriformes</taxon>
        <taxon>Sturnidae</taxon>
        <taxon>Buphagus</taxon>
    </lineage>
</organism>
<dbReference type="OrthoDB" id="265306at2759"/>
<dbReference type="PANTHER" id="PTHR21646">
    <property type="entry name" value="UBIQUITIN CARBOXYL-TERMINAL HYDROLASE"/>
    <property type="match status" value="1"/>
</dbReference>
<reference evidence="6 7" key="1">
    <citation type="submission" date="2019-09" db="EMBL/GenBank/DDBJ databases">
        <title>Bird 10,000 Genomes (B10K) Project - Family phase.</title>
        <authorList>
            <person name="Zhang G."/>
        </authorList>
    </citation>
    <scope>NUCLEOTIDE SEQUENCE [LARGE SCALE GENOMIC DNA]</scope>
    <source>
        <strain evidence="6">B10K-DU-012-02</strain>
    </source>
</reference>
<evidence type="ECO:0000313" key="6">
    <source>
        <dbReference type="EMBL" id="NXU00517.1"/>
    </source>
</evidence>
<dbReference type="AlphaFoldDB" id="A0A7L3H4T2"/>
<dbReference type="EMBL" id="VZTT01032727">
    <property type="protein sequence ID" value="NXU00517.1"/>
    <property type="molecule type" value="Genomic_DNA"/>
</dbReference>
<proteinExistence type="predicted"/>
<evidence type="ECO:0000313" key="7">
    <source>
        <dbReference type="Proteomes" id="UP000566314"/>
    </source>
</evidence>
<feature type="non-terminal residue" evidence="6">
    <location>
        <position position="1"/>
    </location>
</feature>
<evidence type="ECO:0000256" key="2">
    <source>
        <dbReference type="ARBA" id="ARBA00012759"/>
    </source>
</evidence>
<feature type="region of interest" description="Disordered" evidence="4">
    <location>
        <begin position="65"/>
        <end position="87"/>
    </location>
</feature>
<protein>
    <recommendedName>
        <fullName evidence="2">ubiquitinyl hydrolase 1</fullName>
        <ecNumber evidence="2">3.4.19.12</ecNumber>
    </recommendedName>
</protein>
<dbReference type="GO" id="GO:0004843">
    <property type="term" value="F:cysteine-type deubiquitinase activity"/>
    <property type="evidence" value="ECO:0007669"/>
    <property type="project" value="UniProtKB-EC"/>
</dbReference>
<dbReference type="PROSITE" id="PS50235">
    <property type="entry name" value="USP_3"/>
    <property type="match status" value="1"/>
</dbReference>
<dbReference type="InterPro" id="IPR038765">
    <property type="entry name" value="Papain-like_cys_pep_sf"/>
</dbReference>
<dbReference type="PANTHER" id="PTHR21646:SF6">
    <property type="entry name" value="UBIQUITIN CARBOXYL-TERMINAL HYDROLASE 21"/>
    <property type="match status" value="1"/>
</dbReference>
<dbReference type="InterPro" id="IPR001394">
    <property type="entry name" value="Peptidase_C19_UCH"/>
</dbReference>
<keyword evidence="7" id="KW-1185">Reference proteome</keyword>
<dbReference type="InterPro" id="IPR050185">
    <property type="entry name" value="Ub_carboxyl-term_hydrolase"/>
</dbReference>
<dbReference type="Gene3D" id="3.90.70.10">
    <property type="entry name" value="Cysteine proteinases"/>
    <property type="match status" value="2"/>
</dbReference>
<accession>A0A7L3H4T2</accession>
<dbReference type="Proteomes" id="UP000566314">
    <property type="component" value="Unassembled WGS sequence"/>
</dbReference>
<evidence type="ECO:0000256" key="3">
    <source>
        <dbReference type="ARBA" id="ARBA00022801"/>
    </source>
</evidence>
<comment type="caution">
    <text evidence="6">The sequence shown here is derived from an EMBL/GenBank/DDBJ whole genome shotgun (WGS) entry which is preliminary data.</text>
</comment>
<evidence type="ECO:0000259" key="5">
    <source>
        <dbReference type="PROSITE" id="PS50235"/>
    </source>
</evidence>
<dbReference type="EC" id="3.4.19.12" evidence="2"/>
<dbReference type="InterPro" id="IPR028889">
    <property type="entry name" value="USP"/>
</dbReference>
<evidence type="ECO:0000256" key="1">
    <source>
        <dbReference type="ARBA" id="ARBA00000707"/>
    </source>
</evidence>
<dbReference type="GO" id="GO:0016579">
    <property type="term" value="P:protein deubiquitination"/>
    <property type="evidence" value="ECO:0007669"/>
    <property type="project" value="InterPro"/>
</dbReference>
<keyword evidence="3 6" id="KW-0378">Hydrolase</keyword>
<name>A0A7L3H4T2_9PASS</name>